<evidence type="ECO:0000259" key="7">
    <source>
        <dbReference type="Pfam" id="PF17076"/>
    </source>
</evidence>
<feature type="domain" description="Sbe2/Sbe22 C-terminal" evidence="7">
    <location>
        <begin position="776"/>
        <end position="1083"/>
    </location>
</feature>
<feature type="compositionally biased region" description="Basic and acidic residues" evidence="6">
    <location>
        <begin position="334"/>
        <end position="349"/>
    </location>
</feature>
<dbReference type="GO" id="GO:0031505">
    <property type="term" value="P:fungal-type cell wall organization"/>
    <property type="evidence" value="ECO:0007669"/>
    <property type="project" value="InterPro"/>
</dbReference>
<feature type="compositionally biased region" description="Low complexity" evidence="6">
    <location>
        <begin position="1114"/>
        <end position="1136"/>
    </location>
</feature>
<dbReference type="Pfam" id="PF22874">
    <property type="entry name" value="SBE2_M"/>
    <property type="match status" value="1"/>
</dbReference>
<feature type="compositionally biased region" description="Polar residues" evidence="6">
    <location>
        <begin position="27"/>
        <end position="47"/>
    </location>
</feature>
<dbReference type="Proteomes" id="UP000095728">
    <property type="component" value="Unassembled WGS sequence"/>
</dbReference>
<feature type="compositionally biased region" description="Polar residues" evidence="6">
    <location>
        <begin position="350"/>
        <end position="362"/>
    </location>
</feature>
<feature type="compositionally biased region" description="Polar residues" evidence="6">
    <location>
        <begin position="81"/>
        <end position="94"/>
    </location>
</feature>
<feature type="region of interest" description="Disordered" evidence="6">
    <location>
        <begin position="586"/>
        <end position="606"/>
    </location>
</feature>
<dbReference type="InterPro" id="IPR053948">
    <property type="entry name" value="SBE2/SBE22_N"/>
</dbReference>
<feature type="region of interest" description="Disordered" evidence="6">
    <location>
        <begin position="1114"/>
        <end position="1137"/>
    </location>
</feature>
<proteinExistence type="predicted"/>
<evidence type="ECO:0000256" key="1">
    <source>
        <dbReference type="ARBA" id="ARBA00004555"/>
    </source>
</evidence>
<comment type="caution">
    <text evidence="10">The sequence shown here is derived from an EMBL/GenBank/DDBJ whole genome shotgun (WGS) entry which is preliminary data.</text>
</comment>
<dbReference type="Pfam" id="PF22876">
    <property type="entry name" value="SBE2_N"/>
    <property type="match status" value="1"/>
</dbReference>
<dbReference type="InParanoid" id="A0A1E5RAE0"/>
<reference evidence="11" key="1">
    <citation type="journal article" date="2016" name="Genome Announc.">
        <title>Genome sequences of three species of Hanseniaspora isolated from spontaneous wine fermentations.</title>
        <authorList>
            <person name="Sternes P.R."/>
            <person name="Lee D."/>
            <person name="Kutyna D.R."/>
            <person name="Borneman A.R."/>
        </authorList>
    </citation>
    <scope>NUCLEOTIDE SEQUENCE [LARGE SCALE GENOMIC DNA]</scope>
    <source>
        <strain evidence="11">AWRI3579</strain>
    </source>
</reference>
<sequence length="1164" mass="129918">MISKKDTFRISDYMDDHEHVTDDENDSVSPVDSQDSTEASGTINHNSGGAPIENEPSNAALGVSKNIQVTQMQPPFVASTKPLSNSSIGSSKTINGIRRPSDNLLSKMLLQETNNTTNSVINNVASTPTALQKNFNHGYIDSEDAMFNVPIALTSASILDVDSSQSNETTASSTRTSTATSTTTAKRYHQAGANYSSWPTSHESIVTNNTSISGDSNCEILDKKLKNNDLVLDTHATTTSSISTAETITTNSTNDKKDTFSGKPVLEAPVSRKMNTINSKPFIANADEVSNGNVTQVLEYAEQDGQTSSDEDGKDEGLTMRSVSSPLTAQNLYLRDKATGTRTYHRGESLSDSSQENETTSVEDPLHSTSTVNEVSNVSVDSISTIKGKQTPDIQRYMFNNGMQSTNSVLANTNDPLASSNGKFYSASSLPGNNNSSQNFFSSNSRPLTPNEMAMMQSYKMTPSQRLRMRREQNKNSVKNSIKYKEFYYDKHESIEKLRDQHGNIHSNQPSPLKTNTVNSAAFVQNNNISNMKNMKNKPASQSDDFLVWNVPVALNSVAFHQTPMMHSKAAKPSSSLQYSTTIGTKNASSTMGPQPSLGKRANSTSVIPSNPLSNIQVMHMAEMPASPIPGITAKGDKMNTLYDSTTKNLSQMYLSNSKSFSQVQLQTRMNSMDSLPQMVKTAGDEGLEDLKLVSDEKLKNVTSTRPMWLPIKSPREIKKHEFEISKTMSMVSIDKLNFNRKLDELPKKIADQKAKFDDIINKELQLSTNENSVNTINRNSLGQSLQNILWDCPNVITLEERLATYKKLTYFSLYENHFSSQLYNRFDDLYNNKYRTTEFNQTKLAEIDKLIKLNLVDYANVSEEDSTHNSIPENLITLIKLKMLTPAGLQNRDIIMFNILLKFYNADNGKACLETVWELNEVLSIVCFNDSVVEKFNEKIMSKSGPVYKYLSVESNFDQEFQTSNLKFDNFFHILDKLPESLTMWVLDVILVSNIIVFKSNNLEHYHKKLVTKLTEIKLTNPSSNSSSTNKYENMLFEYWNRKYMTKNYKVLVALVLNVLLNYHFGFNNFDELKKLSNKSYNLLGLPSSRSSSSLDNTSSSSVLKKHLSYRSSISSGGSRASMNSGPTSTTGTTGDKQHCIDGDEFVLIEGFLKKWLHYYKKF</sequence>
<dbReference type="InterPro" id="IPR053949">
    <property type="entry name" value="SBE2/SBE22_M"/>
</dbReference>
<dbReference type="EMBL" id="LPNM01000008">
    <property type="protein sequence ID" value="OEJ83875.1"/>
    <property type="molecule type" value="Genomic_DNA"/>
</dbReference>
<feature type="region of interest" description="Disordered" evidence="6">
    <location>
        <begin position="162"/>
        <end position="184"/>
    </location>
</feature>
<comment type="subcellular location">
    <subcellularLocation>
        <location evidence="1">Golgi apparatus</location>
    </subcellularLocation>
</comment>
<keyword evidence="3" id="KW-0653">Protein transport</keyword>
<feature type="compositionally biased region" description="Low complexity" evidence="6">
    <location>
        <begin position="169"/>
        <end position="184"/>
    </location>
</feature>
<evidence type="ECO:0000259" key="9">
    <source>
        <dbReference type="Pfam" id="PF22876"/>
    </source>
</evidence>
<protein>
    <submittedName>
        <fullName evidence="10">Protein SBE22</fullName>
    </submittedName>
</protein>
<keyword evidence="4" id="KW-0333">Golgi apparatus</keyword>
<feature type="region of interest" description="Disordered" evidence="6">
    <location>
        <begin position="77"/>
        <end position="99"/>
    </location>
</feature>
<evidence type="ECO:0000256" key="5">
    <source>
        <dbReference type="ARBA" id="ARBA00023316"/>
    </source>
</evidence>
<evidence type="ECO:0000256" key="2">
    <source>
        <dbReference type="ARBA" id="ARBA00022448"/>
    </source>
</evidence>
<feature type="region of interest" description="Disordered" evidence="6">
    <location>
        <begin position="302"/>
        <end position="371"/>
    </location>
</feature>
<evidence type="ECO:0000256" key="3">
    <source>
        <dbReference type="ARBA" id="ARBA00022927"/>
    </source>
</evidence>
<dbReference type="Pfam" id="PF17076">
    <property type="entry name" value="SBE2_C"/>
    <property type="match status" value="1"/>
</dbReference>
<keyword evidence="11" id="KW-1185">Reference proteome</keyword>
<feature type="compositionally biased region" description="Basic and acidic residues" evidence="6">
    <location>
        <begin position="1"/>
        <end position="22"/>
    </location>
</feature>
<accession>A0A1E5RAE0</accession>
<dbReference type="InterPro" id="IPR031403">
    <property type="entry name" value="Sbe2/Sbe22_C"/>
</dbReference>
<feature type="domain" description="SBE2/SBE22 middle" evidence="8">
    <location>
        <begin position="619"/>
        <end position="741"/>
    </location>
</feature>
<dbReference type="OrthoDB" id="289721at2759"/>
<evidence type="ECO:0000313" key="11">
    <source>
        <dbReference type="Proteomes" id="UP000095728"/>
    </source>
</evidence>
<organism evidence="10 11">
    <name type="scientific">Hanseniaspora osmophila</name>
    <dbReference type="NCBI Taxonomy" id="56408"/>
    <lineage>
        <taxon>Eukaryota</taxon>
        <taxon>Fungi</taxon>
        <taxon>Dikarya</taxon>
        <taxon>Ascomycota</taxon>
        <taxon>Saccharomycotina</taxon>
        <taxon>Saccharomycetes</taxon>
        <taxon>Saccharomycodales</taxon>
        <taxon>Saccharomycodaceae</taxon>
        <taxon>Hanseniaspora</taxon>
    </lineage>
</organism>
<feature type="region of interest" description="Disordered" evidence="6">
    <location>
        <begin position="1"/>
        <end position="57"/>
    </location>
</feature>
<evidence type="ECO:0000313" key="10">
    <source>
        <dbReference type="EMBL" id="OEJ83875.1"/>
    </source>
</evidence>
<dbReference type="GO" id="GO:0015031">
    <property type="term" value="P:protein transport"/>
    <property type="evidence" value="ECO:0007669"/>
    <property type="project" value="UniProtKB-KW"/>
</dbReference>
<dbReference type="FunCoup" id="A0A1E5RAE0">
    <property type="interactions" value="37"/>
</dbReference>
<keyword evidence="5" id="KW-0961">Cell wall biogenesis/degradation</keyword>
<feature type="domain" description="SBE2/SBE22 N-terminal" evidence="9">
    <location>
        <begin position="303"/>
        <end position="505"/>
    </location>
</feature>
<dbReference type="AlphaFoldDB" id="A0A1E5RAE0"/>
<evidence type="ECO:0000256" key="6">
    <source>
        <dbReference type="SAM" id="MobiDB-lite"/>
    </source>
</evidence>
<dbReference type="GO" id="GO:0005794">
    <property type="term" value="C:Golgi apparatus"/>
    <property type="evidence" value="ECO:0007669"/>
    <property type="project" value="UniProtKB-SubCell"/>
</dbReference>
<name>A0A1E5RAE0_9ASCO</name>
<evidence type="ECO:0000256" key="4">
    <source>
        <dbReference type="ARBA" id="ARBA00023034"/>
    </source>
</evidence>
<feature type="compositionally biased region" description="Polar residues" evidence="6">
    <location>
        <begin position="321"/>
        <end position="331"/>
    </location>
</feature>
<keyword evidence="2" id="KW-0813">Transport</keyword>
<gene>
    <name evidence="10" type="ORF">AWRI3579_g2561</name>
</gene>
<evidence type="ECO:0000259" key="8">
    <source>
        <dbReference type="Pfam" id="PF22874"/>
    </source>
</evidence>